<dbReference type="PANTHER" id="PTHR43744">
    <property type="entry name" value="ABC TRANSPORTER PERMEASE PROTEIN MG189-RELATED-RELATED"/>
    <property type="match status" value="1"/>
</dbReference>
<reference evidence="9 10" key="1">
    <citation type="journal article" date="2019" name="Nat. Microbiol.">
        <title>Mediterranean grassland soil C-N compound turnover is dependent on rainfall and depth, and is mediated by genomically divergent microorganisms.</title>
        <authorList>
            <person name="Diamond S."/>
            <person name="Andeer P.F."/>
            <person name="Li Z."/>
            <person name="Crits-Christoph A."/>
            <person name="Burstein D."/>
            <person name="Anantharaman K."/>
            <person name="Lane K.R."/>
            <person name="Thomas B.C."/>
            <person name="Pan C."/>
            <person name="Northen T.R."/>
            <person name="Banfield J.F."/>
        </authorList>
    </citation>
    <scope>NUCLEOTIDE SEQUENCE [LARGE SCALE GENOMIC DNA]</scope>
    <source>
        <strain evidence="9">NP_3</strain>
    </source>
</reference>
<evidence type="ECO:0000256" key="3">
    <source>
        <dbReference type="ARBA" id="ARBA00022475"/>
    </source>
</evidence>
<evidence type="ECO:0000259" key="8">
    <source>
        <dbReference type="PROSITE" id="PS50928"/>
    </source>
</evidence>
<dbReference type="GO" id="GO:0055085">
    <property type="term" value="P:transmembrane transport"/>
    <property type="evidence" value="ECO:0007669"/>
    <property type="project" value="InterPro"/>
</dbReference>
<feature type="transmembrane region" description="Helical" evidence="7">
    <location>
        <begin position="12"/>
        <end position="33"/>
    </location>
</feature>
<keyword evidence="3" id="KW-1003">Cell membrane</keyword>
<evidence type="ECO:0000256" key="1">
    <source>
        <dbReference type="ARBA" id="ARBA00004651"/>
    </source>
</evidence>
<dbReference type="PANTHER" id="PTHR43744:SF12">
    <property type="entry name" value="ABC TRANSPORTER PERMEASE PROTEIN MG189-RELATED"/>
    <property type="match status" value="1"/>
</dbReference>
<sequence length="285" mass="31100">MTRPGGRRFRPGTWLIWIAGMAGALAWAAPLVWMVSTSVKPPDQVLTRTVEWLPRTVTFSNYTKVLRKPVLRWMLNSTIVTSASTCVSLATGAMAGYALARMNFPGRNTMFFLVLAVLMIPTEMTIVPLFIGVLRVGLANSYLALMIPSLASAFSVYLFRNFFLSLPREFEDSAALDGATRFRIFWSVALPVARPALIAGAILLSTTYWNLFLWPLLVVFQGSMKTLPVGMAGFTPGTGVGQSTQFEGYAPAMAAMTILTIPSILVFLVLQRQFIEGATSAGIKG</sequence>
<gene>
    <name evidence="9" type="ORF">E6H00_11760</name>
</gene>
<evidence type="ECO:0000256" key="4">
    <source>
        <dbReference type="ARBA" id="ARBA00022692"/>
    </source>
</evidence>
<feature type="transmembrane region" description="Helical" evidence="7">
    <location>
        <begin position="111"/>
        <end position="136"/>
    </location>
</feature>
<dbReference type="CDD" id="cd06261">
    <property type="entry name" value="TM_PBP2"/>
    <property type="match status" value="1"/>
</dbReference>
<dbReference type="InterPro" id="IPR035906">
    <property type="entry name" value="MetI-like_sf"/>
</dbReference>
<comment type="subcellular location">
    <subcellularLocation>
        <location evidence="1 7">Cell membrane</location>
        <topology evidence="1 7">Multi-pass membrane protein</topology>
    </subcellularLocation>
</comment>
<evidence type="ECO:0000256" key="2">
    <source>
        <dbReference type="ARBA" id="ARBA00022448"/>
    </source>
</evidence>
<feature type="transmembrane region" description="Helical" evidence="7">
    <location>
        <begin position="249"/>
        <end position="270"/>
    </location>
</feature>
<feature type="domain" description="ABC transmembrane type-1" evidence="8">
    <location>
        <begin position="74"/>
        <end position="270"/>
    </location>
</feature>
<evidence type="ECO:0000256" key="5">
    <source>
        <dbReference type="ARBA" id="ARBA00022989"/>
    </source>
</evidence>
<dbReference type="GO" id="GO:0005886">
    <property type="term" value="C:plasma membrane"/>
    <property type="evidence" value="ECO:0007669"/>
    <property type="project" value="UniProtKB-SubCell"/>
</dbReference>
<name>A0A537JYW8_9BACT</name>
<dbReference type="PROSITE" id="PS50928">
    <property type="entry name" value="ABC_TM1"/>
    <property type="match status" value="1"/>
</dbReference>
<keyword evidence="5 7" id="KW-1133">Transmembrane helix</keyword>
<dbReference type="AlphaFoldDB" id="A0A537JYW8"/>
<keyword evidence="6 7" id="KW-0472">Membrane</keyword>
<feature type="transmembrane region" description="Helical" evidence="7">
    <location>
        <begin position="184"/>
        <end position="209"/>
    </location>
</feature>
<dbReference type="EMBL" id="VBAK01000136">
    <property type="protein sequence ID" value="TMI88715.1"/>
    <property type="molecule type" value="Genomic_DNA"/>
</dbReference>
<protein>
    <submittedName>
        <fullName evidence="9">Carbohydrate ABC transporter permease</fullName>
    </submittedName>
</protein>
<evidence type="ECO:0000313" key="9">
    <source>
        <dbReference type="EMBL" id="TMI88715.1"/>
    </source>
</evidence>
<keyword evidence="4 7" id="KW-0812">Transmembrane</keyword>
<accession>A0A537JYW8</accession>
<organism evidence="9 10">
    <name type="scientific">Candidatus Segetimicrobium genomatis</name>
    <dbReference type="NCBI Taxonomy" id="2569760"/>
    <lineage>
        <taxon>Bacteria</taxon>
        <taxon>Bacillati</taxon>
        <taxon>Candidatus Sysuimicrobiota</taxon>
        <taxon>Candidatus Sysuimicrobiia</taxon>
        <taxon>Candidatus Sysuimicrobiales</taxon>
        <taxon>Candidatus Segetimicrobiaceae</taxon>
        <taxon>Candidatus Segetimicrobium</taxon>
    </lineage>
</organism>
<dbReference type="InterPro" id="IPR000515">
    <property type="entry name" value="MetI-like"/>
</dbReference>
<dbReference type="Pfam" id="PF00528">
    <property type="entry name" value="BPD_transp_1"/>
    <property type="match status" value="1"/>
</dbReference>
<evidence type="ECO:0000256" key="7">
    <source>
        <dbReference type="RuleBase" id="RU363032"/>
    </source>
</evidence>
<proteinExistence type="inferred from homology"/>
<feature type="transmembrane region" description="Helical" evidence="7">
    <location>
        <begin position="142"/>
        <end position="163"/>
    </location>
</feature>
<dbReference type="Gene3D" id="1.10.3720.10">
    <property type="entry name" value="MetI-like"/>
    <property type="match status" value="1"/>
</dbReference>
<comment type="similarity">
    <text evidence="7">Belongs to the binding-protein-dependent transport system permease family.</text>
</comment>
<keyword evidence="2 7" id="KW-0813">Transport</keyword>
<evidence type="ECO:0000313" key="10">
    <source>
        <dbReference type="Proteomes" id="UP000318509"/>
    </source>
</evidence>
<comment type="caution">
    <text evidence="9">The sequence shown here is derived from an EMBL/GenBank/DDBJ whole genome shotgun (WGS) entry which is preliminary data.</text>
</comment>
<feature type="transmembrane region" description="Helical" evidence="7">
    <location>
        <begin position="73"/>
        <end position="99"/>
    </location>
</feature>
<evidence type="ECO:0000256" key="6">
    <source>
        <dbReference type="ARBA" id="ARBA00023136"/>
    </source>
</evidence>
<dbReference type="SUPFAM" id="SSF161098">
    <property type="entry name" value="MetI-like"/>
    <property type="match status" value="1"/>
</dbReference>
<dbReference type="Proteomes" id="UP000318509">
    <property type="component" value="Unassembled WGS sequence"/>
</dbReference>